<evidence type="ECO:0000256" key="1">
    <source>
        <dbReference type="SAM" id="MobiDB-lite"/>
    </source>
</evidence>
<dbReference type="OrthoDB" id="2086261at2"/>
<evidence type="ECO:0000256" key="2">
    <source>
        <dbReference type="SAM" id="Phobius"/>
    </source>
</evidence>
<feature type="compositionally biased region" description="Polar residues" evidence="1">
    <location>
        <begin position="33"/>
        <end position="47"/>
    </location>
</feature>
<feature type="transmembrane region" description="Helical" evidence="2">
    <location>
        <begin position="6"/>
        <end position="22"/>
    </location>
</feature>
<accession>B2A378</accession>
<dbReference type="HOGENOM" id="CLU_1239072_0_0_9"/>
<dbReference type="KEGG" id="nth:Nther_1425"/>
<feature type="compositionally biased region" description="Polar residues" evidence="1">
    <location>
        <begin position="115"/>
        <end position="132"/>
    </location>
</feature>
<reference evidence="3 4" key="1">
    <citation type="submission" date="2008-04" db="EMBL/GenBank/DDBJ databases">
        <title>Complete sequence of chromosome of Natranaerobius thermophilus JW/NM-WN-LF.</title>
        <authorList>
            <consortium name="US DOE Joint Genome Institute"/>
            <person name="Copeland A."/>
            <person name="Lucas S."/>
            <person name="Lapidus A."/>
            <person name="Glavina del Rio T."/>
            <person name="Dalin E."/>
            <person name="Tice H."/>
            <person name="Bruce D."/>
            <person name="Goodwin L."/>
            <person name="Pitluck S."/>
            <person name="Chertkov O."/>
            <person name="Brettin T."/>
            <person name="Detter J.C."/>
            <person name="Han C."/>
            <person name="Kuske C.R."/>
            <person name="Schmutz J."/>
            <person name="Larimer F."/>
            <person name="Land M."/>
            <person name="Hauser L."/>
            <person name="Kyrpides N."/>
            <person name="Lykidis A."/>
            <person name="Mesbah N.M."/>
            <person name="Wiegel J."/>
        </authorList>
    </citation>
    <scope>NUCLEOTIDE SEQUENCE [LARGE SCALE GENOMIC DNA]</scope>
    <source>
        <strain evidence="4">ATCC BAA-1301 / DSM 18059 / JW/NM-WN-LF</strain>
    </source>
</reference>
<dbReference type="InterPro" id="IPR046118">
    <property type="entry name" value="DUF6115"/>
</dbReference>
<name>B2A378_NATTJ</name>
<feature type="region of interest" description="Disordered" evidence="1">
    <location>
        <begin position="26"/>
        <end position="47"/>
    </location>
</feature>
<dbReference type="STRING" id="457570.Nther_1425"/>
<evidence type="ECO:0000313" key="3">
    <source>
        <dbReference type="EMBL" id="ACB85008.1"/>
    </source>
</evidence>
<keyword evidence="2" id="KW-1133">Transmembrane helix</keyword>
<keyword evidence="4" id="KW-1185">Reference proteome</keyword>
<feature type="region of interest" description="Disordered" evidence="1">
    <location>
        <begin position="110"/>
        <end position="133"/>
    </location>
</feature>
<reference evidence="3 4" key="2">
    <citation type="journal article" date="2011" name="J. Bacteriol.">
        <title>Complete genome sequence of the anaerobic, halophilic alkalithermophile Natranaerobius thermophilus JW/NM-WN-LF.</title>
        <authorList>
            <person name="Zhao B."/>
            <person name="Mesbah N.M."/>
            <person name="Dalin E."/>
            <person name="Goodwin L."/>
            <person name="Nolan M."/>
            <person name="Pitluck S."/>
            <person name="Chertkov O."/>
            <person name="Brettin T.S."/>
            <person name="Han J."/>
            <person name="Larimer F.W."/>
            <person name="Land M.L."/>
            <person name="Hauser L."/>
            <person name="Kyrpides N."/>
            <person name="Wiegel J."/>
        </authorList>
    </citation>
    <scope>NUCLEOTIDE SEQUENCE [LARGE SCALE GENOMIC DNA]</scope>
    <source>
        <strain evidence="4">ATCC BAA-1301 / DSM 18059 / JW/NM-WN-LF</strain>
    </source>
</reference>
<evidence type="ECO:0000313" key="4">
    <source>
        <dbReference type="Proteomes" id="UP000001683"/>
    </source>
</evidence>
<dbReference type="Pfam" id="PF19610">
    <property type="entry name" value="DUF6115"/>
    <property type="match status" value="1"/>
</dbReference>
<proteinExistence type="predicted"/>
<keyword evidence="2" id="KW-0472">Membrane</keyword>
<dbReference type="RefSeq" id="WP_012447882.1">
    <property type="nucleotide sequence ID" value="NC_010718.1"/>
</dbReference>
<gene>
    <name evidence="3" type="ordered locus">Nther_1425</name>
</gene>
<protein>
    <submittedName>
        <fullName evidence="3">Uncharacterized protein</fullName>
    </submittedName>
</protein>
<sequence length="223" mass="25154">MGLYITVFIIGVILIIFSTTLLKSNSTSSITTPTESRLTQNSSSKYHNNEKTSFLASEILREMEDSSEEMLQKLSSKEMQLESLISTADYKISQLDELLRQDVSKIEKANEMKPSLTQKQTSPQSNFSTYTPGQLIRKETNKTHNSGYNKILPQEQSQNTSTKSATVNFLPKYMEKHKDVIDLYKQGQTVTEIAQTTEKGKGEVQLIINLYQQSGENSYEVGS</sequence>
<dbReference type="Proteomes" id="UP000001683">
    <property type="component" value="Chromosome"/>
</dbReference>
<keyword evidence="2" id="KW-0812">Transmembrane</keyword>
<dbReference type="InParanoid" id="B2A378"/>
<organism evidence="3 4">
    <name type="scientific">Natranaerobius thermophilus (strain ATCC BAA-1301 / DSM 18059 / JW/NM-WN-LF)</name>
    <dbReference type="NCBI Taxonomy" id="457570"/>
    <lineage>
        <taxon>Bacteria</taxon>
        <taxon>Bacillati</taxon>
        <taxon>Bacillota</taxon>
        <taxon>Clostridia</taxon>
        <taxon>Natranaerobiales</taxon>
        <taxon>Natranaerobiaceae</taxon>
        <taxon>Natranaerobius</taxon>
    </lineage>
</organism>
<dbReference type="EMBL" id="CP001034">
    <property type="protein sequence ID" value="ACB85008.1"/>
    <property type="molecule type" value="Genomic_DNA"/>
</dbReference>
<dbReference type="AlphaFoldDB" id="B2A378"/>